<dbReference type="RefSeq" id="WP_386671165.1">
    <property type="nucleotide sequence ID" value="NZ_JBHLTG010000004.1"/>
</dbReference>
<gene>
    <name evidence="2" type="ORF">ACFFGH_19055</name>
</gene>
<dbReference type="Proteomes" id="UP001589896">
    <property type="component" value="Unassembled WGS sequence"/>
</dbReference>
<evidence type="ECO:0000313" key="3">
    <source>
        <dbReference type="Proteomes" id="UP001589896"/>
    </source>
</evidence>
<evidence type="ECO:0000259" key="1">
    <source>
        <dbReference type="PROSITE" id="PS50851"/>
    </source>
</evidence>
<dbReference type="Pfam" id="PF01584">
    <property type="entry name" value="CheW"/>
    <property type="match status" value="1"/>
</dbReference>
<dbReference type="PROSITE" id="PS50851">
    <property type="entry name" value="CHEW"/>
    <property type="match status" value="1"/>
</dbReference>
<protein>
    <submittedName>
        <fullName evidence="2">Chemotaxis protein CheW</fullName>
    </submittedName>
</protein>
<feature type="domain" description="CheW-like" evidence="1">
    <location>
        <begin position="17"/>
        <end position="161"/>
    </location>
</feature>
<dbReference type="EMBL" id="JBHLTG010000004">
    <property type="protein sequence ID" value="MFC0679941.1"/>
    <property type="molecule type" value="Genomic_DNA"/>
</dbReference>
<name>A0ABV6RSI6_9GAMM</name>
<accession>A0ABV6RSI6</accession>
<dbReference type="Gene3D" id="2.30.30.40">
    <property type="entry name" value="SH3 Domains"/>
    <property type="match status" value="1"/>
</dbReference>
<dbReference type="PANTHER" id="PTHR22617:SF41">
    <property type="entry name" value="CHEMOTAXIS SIGNAL TRANSDUCTION SYSTEM ADAPTOR PROTEIN CHEW"/>
    <property type="match status" value="1"/>
</dbReference>
<evidence type="ECO:0000313" key="2">
    <source>
        <dbReference type="EMBL" id="MFC0679941.1"/>
    </source>
</evidence>
<dbReference type="Gene3D" id="2.40.50.180">
    <property type="entry name" value="CheA-289, Domain 4"/>
    <property type="match status" value="1"/>
</dbReference>
<dbReference type="InterPro" id="IPR002545">
    <property type="entry name" value="CheW-lke_dom"/>
</dbReference>
<reference evidence="2 3" key="1">
    <citation type="submission" date="2024-09" db="EMBL/GenBank/DDBJ databases">
        <authorList>
            <person name="Sun Q."/>
            <person name="Mori K."/>
        </authorList>
    </citation>
    <scope>NUCLEOTIDE SEQUENCE [LARGE SCALE GENOMIC DNA]</scope>
    <source>
        <strain evidence="2 3">KCTC 23076</strain>
    </source>
</reference>
<dbReference type="PANTHER" id="PTHR22617">
    <property type="entry name" value="CHEMOTAXIS SENSOR HISTIDINE KINASE-RELATED"/>
    <property type="match status" value="1"/>
</dbReference>
<dbReference type="SMART" id="SM00260">
    <property type="entry name" value="CheW"/>
    <property type="match status" value="1"/>
</dbReference>
<comment type="caution">
    <text evidence="2">The sequence shown here is derived from an EMBL/GenBank/DDBJ whole genome shotgun (WGS) entry which is preliminary data.</text>
</comment>
<organism evidence="2 3">
    <name type="scientific">Lysobacter korlensis</name>
    <dbReference type="NCBI Taxonomy" id="553636"/>
    <lineage>
        <taxon>Bacteria</taxon>
        <taxon>Pseudomonadati</taxon>
        <taxon>Pseudomonadota</taxon>
        <taxon>Gammaproteobacteria</taxon>
        <taxon>Lysobacterales</taxon>
        <taxon>Lysobacteraceae</taxon>
        <taxon>Lysobacter</taxon>
    </lineage>
</organism>
<dbReference type="SUPFAM" id="SSF50341">
    <property type="entry name" value="CheW-like"/>
    <property type="match status" value="1"/>
</dbReference>
<dbReference type="InterPro" id="IPR039315">
    <property type="entry name" value="CheW"/>
</dbReference>
<proteinExistence type="predicted"/>
<keyword evidence="3" id="KW-1185">Reference proteome</keyword>
<dbReference type="InterPro" id="IPR036061">
    <property type="entry name" value="CheW-like_dom_sf"/>
</dbReference>
<sequence>MNDKNQAARSAAGDSEALQYLTFALGAEMFATDIRGIKEIIEYAGLTTVPMMPEFIRGVINLRGAVVPVIDLSVRFGRAPTTLTRRTCIVIMEAGVDDEHHDIGVVVDAVSEVLEIPASSIEPPPSFGARIRPEFISGMALLDGGFAIVLDVQRVLSVDEMAGLADLVQAGPQRAAA</sequence>